<keyword evidence="3" id="KW-0269">Exonuclease</keyword>
<evidence type="ECO:0000313" key="5">
    <source>
        <dbReference type="EMBL" id="GGI84641.1"/>
    </source>
</evidence>
<protein>
    <submittedName>
        <fullName evidence="5">DNA polymerase III subunit epsilon</fullName>
    </submittedName>
</protein>
<dbReference type="Pfam" id="PF00929">
    <property type="entry name" value="RNase_T"/>
    <property type="match status" value="1"/>
</dbReference>
<keyword evidence="1" id="KW-0540">Nuclease</keyword>
<dbReference type="Proteomes" id="UP000613743">
    <property type="component" value="Unassembled WGS sequence"/>
</dbReference>
<dbReference type="InterPro" id="IPR012337">
    <property type="entry name" value="RNaseH-like_sf"/>
</dbReference>
<evidence type="ECO:0000259" key="4">
    <source>
        <dbReference type="SMART" id="SM00479"/>
    </source>
</evidence>
<proteinExistence type="predicted"/>
<evidence type="ECO:0000256" key="3">
    <source>
        <dbReference type="ARBA" id="ARBA00022839"/>
    </source>
</evidence>
<keyword evidence="2" id="KW-0378">Hydrolase</keyword>
<dbReference type="AlphaFoldDB" id="A0A917NB46"/>
<dbReference type="PANTHER" id="PTHR30231">
    <property type="entry name" value="DNA POLYMERASE III SUBUNIT EPSILON"/>
    <property type="match status" value="1"/>
</dbReference>
<dbReference type="CDD" id="cd06127">
    <property type="entry name" value="DEDDh"/>
    <property type="match status" value="1"/>
</dbReference>
<dbReference type="EMBL" id="BMPZ01000005">
    <property type="protein sequence ID" value="GGI84641.1"/>
    <property type="molecule type" value="Genomic_DNA"/>
</dbReference>
<dbReference type="SMART" id="SM00479">
    <property type="entry name" value="EXOIII"/>
    <property type="match status" value="1"/>
</dbReference>
<evidence type="ECO:0000313" key="6">
    <source>
        <dbReference type="Proteomes" id="UP000613743"/>
    </source>
</evidence>
<name>A0A917NB46_9GAMM</name>
<dbReference type="InterPro" id="IPR036397">
    <property type="entry name" value="RNaseH_sf"/>
</dbReference>
<gene>
    <name evidence="5" type="ORF">GCM10009332_22440</name>
</gene>
<sequence length="228" mass="25706">MLASFWLKMRLRKQLLKCKHVTLQRYLEALNRVLNLNVNDVELVALDLEMTGLDPQVDQILSIGIVPISHGQLQMQQAEHKLIKIDGSVGQSATIHGILDHHLEDAVSIEEAIEWLLEQTQGKFIVAHHAPLDIRFLQVQFQKIYNENVKLPVIDTLMIERNRLLKQHETLQDGALRLGASRARYNLPVYNAHNALIDALACGELLLAQIQAISTQGQVKIADIAKLT</sequence>
<reference evidence="5" key="1">
    <citation type="journal article" date="2014" name="Int. J. Syst. Evol. Microbiol.">
        <title>Complete genome sequence of Corynebacterium casei LMG S-19264T (=DSM 44701T), isolated from a smear-ripened cheese.</title>
        <authorList>
            <consortium name="US DOE Joint Genome Institute (JGI-PGF)"/>
            <person name="Walter F."/>
            <person name="Albersmeier A."/>
            <person name="Kalinowski J."/>
            <person name="Ruckert C."/>
        </authorList>
    </citation>
    <scope>NUCLEOTIDE SEQUENCE</scope>
    <source>
        <strain evidence="5">JCM 30804</strain>
    </source>
</reference>
<dbReference type="SUPFAM" id="SSF53098">
    <property type="entry name" value="Ribonuclease H-like"/>
    <property type="match status" value="1"/>
</dbReference>
<dbReference type="PANTHER" id="PTHR30231:SF4">
    <property type="entry name" value="PROTEIN NEN2"/>
    <property type="match status" value="1"/>
</dbReference>
<dbReference type="Gene3D" id="3.30.420.10">
    <property type="entry name" value="Ribonuclease H-like superfamily/Ribonuclease H"/>
    <property type="match status" value="1"/>
</dbReference>
<evidence type="ECO:0000256" key="2">
    <source>
        <dbReference type="ARBA" id="ARBA00022801"/>
    </source>
</evidence>
<evidence type="ECO:0000256" key="1">
    <source>
        <dbReference type="ARBA" id="ARBA00022722"/>
    </source>
</evidence>
<dbReference type="GO" id="GO:0006259">
    <property type="term" value="P:DNA metabolic process"/>
    <property type="evidence" value="ECO:0007669"/>
    <property type="project" value="UniProtKB-ARBA"/>
</dbReference>
<accession>A0A917NB46</accession>
<dbReference type="GO" id="GO:0003676">
    <property type="term" value="F:nucleic acid binding"/>
    <property type="evidence" value="ECO:0007669"/>
    <property type="project" value="InterPro"/>
</dbReference>
<dbReference type="InterPro" id="IPR013520">
    <property type="entry name" value="Ribonucl_H"/>
</dbReference>
<dbReference type="GO" id="GO:0008408">
    <property type="term" value="F:3'-5' exonuclease activity"/>
    <property type="evidence" value="ECO:0007669"/>
    <property type="project" value="TreeGrafter"/>
</dbReference>
<reference evidence="5" key="2">
    <citation type="submission" date="2020-09" db="EMBL/GenBank/DDBJ databases">
        <authorList>
            <person name="Sun Q."/>
            <person name="Ohkuma M."/>
        </authorList>
    </citation>
    <scope>NUCLEOTIDE SEQUENCE</scope>
    <source>
        <strain evidence="5">JCM 30804</strain>
    </source>
</reference>
<keyword evidence="6" id="KW-1185">Reference proteome</keyword>
<dbReference type="GO" id="GO:0005829">
    <property type="term" value="C:cytosol"/>
    <property type="evidence" value="ECO:0007669"/>
    <property type="project" value="TreeGrafter"/>
</dbReference>
<feature type="domain" description="Exonuclease" evidence="4">
    <location>
        <begin position="42"/>
        <end position="215"/>
    </location>
</feature>
<organism evidence="5 6">
    <name type="scientific">Shewanella gelidii</name>
    <dbReference type="NCBI Taxonomy" id="1642821"/>
    <lineage>
        <taxon>Bacteria</taxon>
        <taxon>Pseudomonadati</taxon>
        <taxon>Pseudomonadota</taxon>
        <taxon>Gammaproteobacteria</taxon>
        <taxon>Alteromonadales</taxon>
        <taxon>Shewanellaceae</taxon>
        <taxon>Shewanella</taxon>
    </lineage>
</organism>
<comment type="caution">
    <text evidence="5">The sequence shown here is derived from an EMBL/GenBank/DDBJ whole genome shotgun (WGS) entry which is preliminary data.</text>
</comment>